<dbReference type="SMART" id="SM00409">
    <property type="entry name" value="IG"/>
    <property type="match status" value="3"/>
</dbReference>
<evidence type="ECO:0000256" key="2">
    <source>
        <dbReference type="ARBA" id="ARBA00023136"/>
    </source>
</evidence>
<keyword evidence="3" id="KW-1015">Disulfide bond</keyword>
<dbReference type="SUPFAM" id="SSF48726">
    <property type="entry name" value="Immunoglobulin"/>
    <property type="match status" value="2"/>
</dbReference>
<dbReference type="PANTHER" id="PTHR11640:SF31">
    <property type="entry name" value="IRREGULAR CHIASM C-ROUGHEST PROTEIN-RELATED"/>
    <property type="match status" value="1"/>
</dbReference>
<dbReference type="Pfam" id="PF13927">
    <property type="entry name" value="Ig_3"/>
    <property type="match status" value="1"/>
</dbReference>
<dbReference type="InterPro" id="IPR013162">
    <property type="entry name" value="CD80_C2-set"/>
</dbReference>
<dbReference type="Gene3D" id="2.60.40.10">
    <property type="entry name" value="Immunoglobulins"/>
    <property type="match status" value="3"/>
</dbReference>
<keyword evidence="5" id="KW-0393">Immunoglobulin domain</keyword>
<evidence type="ECO:0000313" key="8">
    <source>
        <dbReference type="EMBL" id="CAG2196322.1"/>
    </source>
</evidence>
<keyword evidence="2" id="KW-0472">Membrane</keyword>
<evidence type="ECO:0000256" key="3">
    <source>
        <dbReference type="ARBA" id="ARBA00023157"/>
    </source>
</evidence>
<dbReference type="PROSITE" id="PS50853">
    <property type="entry name" value="FN3"/>
    <property type="match status" value="1"/>
</dbReference>
<sequence length="585" mass="66225">MNYITDLVVTQESIYESLESSVKLVCPIINTSRAITWFGPPNLKVYAVGKHVSTDLSSQVDISETDTDKRSILLIQHFNIDKSGKFICSDSFYTREFDLIIKRNPSDLVMVNATGQHITAVQGKERHLECKVNSGQPGGNITWSKDGVLVARNGPSFVNYRFIPQRSDNGKIFKCEAFNSEGESILESSIILEVFYIPKITVIPNQTLTVKEGLEAQLICLNDGNDPDATTVWKRQGSNTSNTQNDELIFKSINRTEAGLYTCNVDTKAGVYEDNAKVVVQYAPTINIRYFPTERKMVCNPNGVPNLYDFKDWEHTTEYNDHLRFLPIMKEGNNAILTIPENVTGKDHLRDRGIYICRASNNISSIDGMFVIRKYNLSLTGTPYFVSSTENTQYGVYLKTAKIKIRFVSIPEHNSYIVYKNGSGFTDYTESVYRNMKLTDTIYGKNVSVKGTIISLQIQIDSFDDYSSYKIVVKNAIGFSHHTVDIVSASAPYMPKIIRTVPQQTQFSVLWKPGFDGGYPQRFIVEYKKIVDIYWNYQTTRSSNSIVIGGLQPATKYIVRMFSRNMIDDSNRTEEILIQTSNVVM</sequence>
<dbReference type="EMBL" id="CAJPWZ010000554">
    <property type="protein sequence ID" value="CAG2196322.1"/>
    <property type="molecule type" value="Genomic_DNA"/>
</dbReference>
<dbReference type="InterPro" id="IPR036179">
    <property type="entry name" value="Ig-like_dom_sf"/>
</dbReference>
<feature type="domain" description="Ig-like" evidence="6">
    <location>
        <begin position="105"/>
        <end position="191"/>
    </location>
</feature>
<dbReference type="InterPro" id="IPR013783">
    <property type="entry name" value="Ig-like_fold"/>
</dbReference>
<reference evidence="8" key="1">
    <citation type="submission" date="2021-03" db="EMBL/GenBank/DDBJ databases">
        <authorList>
            <person name="Bekaert M."/>
        </authorList>
    </citation>
    <scope>NUCLEOTIDE SEQUENCE</scope>
</reference>
<dbReference type="Proteomes" id="UP000683360">
    <property type="component" value="Unassembled WGS sequence"/>
</dbReference>
<keyword evidence="4" id="KW-0325">Glycoprotein</keyword>
<feature type="domain" description="Fibronectin type-III" evidence="7">
    <location>
        <begin position="491"/>
        <end position="583"/>
    </location>
</feature>
<dbReference type="GO" id="GO:0098609">
    <property type="term" value="P:cell-cell adhesion"/>
    <property type="evidence" value="ECO:0007669"/>
    <property type="project" value="TreeGrafter"/>
</dbReference>
<accession>A0A8S3QNC6</accession>
<keyword evidence="9" id="KW-1185">Reference proteome</keyword>
<evidence type="ECO:0000256" key="5">
    <source>
        <dbReference type="ARBA" id="ARBA00023319"/>
    </source>
</evidence>
<evidence type="ECO:0000313" key="9">
    <source>
        <dbReference type="Proteomes" id="UP000683360"/>
    </source>
</evidence>
<dbReference type="AlphaFoldDB" id="A0A8S3QNC6"/>
<evidence type="ECO:0000259" key="7">
    <source>
        <dbReference type="PROSITE" id="PS50853"/>
    </source>
</evidence>
<comment type="subcellular location">
    <subcellularLocation>
        <location evidence="1">Membrane</location>
        <topology evidence="1">Single-pass type I membrane protein</topology>
    </subcellularLocation>
</comment>
<dbReference type="GO" id="GO:0005886">
    <property type="term" value="C:plasma membrane"/>
    <property type="evidence" value="ECO:0007669"/>
    <property type="project" value="TreeGrafter"/>
</dbReference>
<dbReference type="CDD" id="cd00063">
    <property type="entry name" value="FN3"/>
    <property type="match status" value="1"/>
</dbReference>
<dbReference type="InterPro" id="IPR007110">
    <property type="entry name" value="Ig-like_dom"/>
</dbReference>
<dbReference type="InterPro" id="IPR003961">
    <property type="entry name" value="FN3_dom"/>
</dbReference>
<dbReference type="InterPro" id="IPR003599">
    <property type="entry name" value="Ig_sub"/>
</dbReference>
<dbReference type="GO" id="GO:0050839">
    <property type="term" value="F:cell adhesion molecule binding"/>
    <property type="evidence" value="ECO:0007669"/>
    <property type="project" value="TreeGrafter"/>
</dbReference>
<dbReference type="PANTHER" id="PTHR11640">
    <property type="entry name" value="NEPHRIN"/>
    <property type="match status" value="1"/>
</dbReference>
<dbReference type="Pfam" id="PF08205">
    <property type="entry name" value="C2-set_2"/>
    <property type="match status" value="1"/>
</dbReference>
<organism evidence="8 9">
    <name type="scientific">Mytilus edulis</name>
    <name type="common">Blue mussel</name>
    <dbReference type="NCBI Taxonomy" id="6550"/>
    <lineage>
        <taxon>Eukaryota</taxon>
        <taxon>Metazoa</taxon>
        <taxon>Spiralia</taxon>
        <taxon>Lophotrochozoa</taxon>
        <taxon>Mollusca</taxon>
        <taxon>Bivalvia</taxon>
        <taxon>Autobranchia</taxon>
        <taxon>Pteriomorphia</taxon>
        <taxon>Mytilida</taxon>
        <taxon>Mytiloidea</taxon>
        <taxon>Mytilidae</taxon>
        <taxon>Mytilinae</taxon>
        <taxon>Mytilus</taxon>
    </lineage>
</organism>
<evidence type="ECO:0000256" key="4">
    <source>
        <dbReference type="ARBA" id="ARBA00023180"/>
    </source>
</evidence>
<comment type="caution">
    <text evidence="8">The sequence shown here is derived from an EMBL/GenBank/DDBJ whole genome shotgun (WGS) entry which is preliminary data.</text>
</comment>
<evidence type="ECO:0000259" key="6">
    <source>
        <dbReference type="PROSITE" id="PS50835"/>
    </source>
</evidence>
<proteinExistence type="predicted"/>
<dbReference type="SMART" id="SM00060">
    <property type="entry name" value="FN3"/>
    <property type="match status" value="1"/>
</dbReference>
<feature type="domain" description="Ig-like" evidence="6">
    <location>
        <begin position="198"/>
        <end position="279"/>
    </location>
</feature>
<dbReference type="OrthoDB" id="6132612at2759"/>
<protein>
    <submittedName>
        <fullName evidence="8">Uncharacterized protein</fullName>
    </submittedName>
</protein>
<dbReference type="InterPro" id="IPR051275">
    <property type="entry name" value="Cell_adhesion_signaling"/>
</dbReference>
<dbReference type="GO" id="GO:0005911">
    <property type="term" value="C:cell-cell junction"/>
    <property type="evidence" value="ECO:0007669"/>
    <property type="project" value="TreeGrafter"/>
</dbReference>
<dbReference type="SUPFAM" id="SSF49265">
    <property type="entry name" value="Fibronectin type III"/>
    <property type="match status" value="1"/>
</dbReference>
<name>A0A8S3QNC6_MYTED</name>
<dbReference type="InterPro" id="IPR036116">
    <property type="entry name" value="FN3_sf"/>
</dbReference>
<dbReference type="PROSITE" id="PS50835">
    <property type="entry name" value="IG_LIKE"/>
    <property type="match status" value="2"/>
</dbReference>
<evidence type="ECO:0000256" key="1">
    <source>
        <dbReference type="ARBA" id="ARBA00004479"/>
    </source>
</evidence>
<gene>
    <name evidence="8" type="ORF">MEDL_11207</name>
</gene>